<dbReference type="Gene3D" id="3.30.460.10">
    <property type="entry name" value="Beta Polymerase, domain 2"/>
    <property type="match status" value="1"/>
</dbReference>
<gene>
    <name evidence="2" type="ORF">KL86DYS1_11041</name>
</gene>
<dbReference type="InterPro" id="IPR007685">
    <property type="entry name" value="RelA_SpoT"/>
</dbReference>
<dbReference type="PANTHER" id="PTHR41773">
    <property type="entry name" value="GTP PYROPHOSPHATASE-RELATED"/>
    <property type="match status" value="1"/>
</dbReference>
<dbReference type="InterPro" id="IPR043519">
    <property type="entry name" value="NT_sf"/>
</dbReference>
<sequence length="348" mass="40189">MDDNLIEETVKRYIREYDRYKKLADIVFDICQIIVEKNLTVRATVQHRAKSPTSLTEKLRKSSKYQTVNSVFDGISDLAGVRIITYQETDRPKVVEEIRRTFIGKGNDKIRIEVKDKNGDNGKYYKATHCQVALPSEYLIDNLNLKNTTCEIQVCSLLSHVYNEIEHDLQYKPRKGNLSKDEKLLIDQLGLITKSGDITIQRLLEATNERLKLQEGEFVDVHDFTVRMGELLNVGELFANNAGLLYDEFLNLKLDSPETIISELLTKGETLIDVAKYEYDKLTQYIARRNINITIDKTSSDLLLLVLLRKKNITILKDHPVISENDRSSRLLRIAQIYKDMVSEKQMK</sequence>
<dbReference type="PANTHER" id="PTHR41773:SF1">
    <property type="entry name" value="RELA_SPOT DOMAIN-CONTAINING PROTEIN"/>
    <property type="match status" value="1"/>
</dbReference>
<proteinExistence type="predicted"/>
<dbReference type="CDD" id="cd05399">
    <property type="entry name" value="NT_Rel-Spo_like"/>
    <property type="match status" value="1"/>
</dbReference>
<evidence type="ECO:0000259" key="1">
    <source>
        <dbReference type="SMART" id="SM00954"/>
    </source>
</evidence>
<feature type="domain" description="RelA/SpoT" evidence="1">
    <location>
        <begin position="47"/>
        <end position="177"/>
    </location>
</feature>
<dbReference type="AlphaFoldDB" id="A0A212J3R0"/>
<accession>A0A212J3R0</accession>
<organism evidence="2">
    <name type="scientific">uncultured Dysgonomonas sp</name>
    <dbReference type="NCBI Taxonomy" id="206096"/>
    <lineage>
        <taxon>Bacteria</taxon>
        <taxon>Pseudomonadati</taxon>
        <taxon>Bacteroidota</taxon>
        <taxon>Bacteroidia</taxon>
        <taxon>Bacteroidales</taxon>
        <taxon>Dysgonomonadaceae</taxon>
        <taxon>Dysgonomonas</taxon>
        <taxon>environmental samples</taxon>
    </lineage>
</organism>
<dbReference type="SUPFAM" id="SSF81301">
    <property type="entry name" value="Nucleotidyltransferase"/>
    <property type="match status" value="1"/>
</dbReference>
<reference evidence="2" key="1">
    <citation type="submission" date="2016-04" db="EMBL/GenBank/DDBJ databases">
        <authorList>
            <person name="Evans L.H."/>
            <person name="Alamgir A."/>
            <person name="Owens N."/>
            <person name="Weber N.D."/>
            <person name="Virtaneva K."/>
            <person name="Barbian K."/>
            <person name="Babar A."/>
            <person name="Rosenke K."/>
        </authorList>
    </citation>
    <scope>NUCLEOTIDE SEQUENCE</scope>
    <source>
        <strain evidence="2">86-1</strain>
    </source>
</reference>
<dbReference type="SMART" id="SM00954">
    <property type="entry name" value="RelA_SpoT"/>
    <property type="match status" value="1"/>
</dbReference>
<dbReference type="Pfam" id="PF04607">
    <property type="entry name" value="RelA_SpoT"/>
    <property type="match status" value="1"/>
</dbReference>
<protein>
    <recommendedName>
        <fullName evidence="1">RelA/SpoT domain-containing protein</fullName>
    </recommendedName>
</protein>
<dbReference type="GO" id="GO:0015969">
    <property type="term" value="P:guanosine tetraphosphate metabolic process"/>
    <property type="evidence" value="ECO:0007669"/>
    <property type="project" value="InterPro"/>
</dbReference>
<name>A0A212J3R0_9BACT</name>
<dbReference type="RefSeq" id="WP_296938917.1">
    <property type="nucleotide sequence ID" value="NZ_LT599032.1"/>
</dbReference>
<dbReference type="EMBL" id="FLUM01000001">
    <property type="protein sequence ID" value="SBV94092.1"/>
    <property type="molecule type" value="Genomic_DNA"/>
</dbReference>
<evidence type="ECO:0000313" key="2">
    <source>
        <dbReference type="EMBL" id="SBV94092.1"/>
    </source>
</evidence>